<name>X6N6Y8_RETFI</name>
<proteinExistence type="predicted"/>
<keyword evidence="2" id="KW-1185">Reference proteome</keyword>
<comment type="caution">
    <text evidence="1">The sequence shown here is derived from an EMBL/GenBank/DDBJ whole genome shotgun (WGS) entry which is preliminary data.</text>
</comment>
<feature type="non-terminal residue" evidence="1">
    <location>
        <position position="145"/>
    </location>
</feature>
<dbReference type="EMBL" id="ASPP01011557">
    <property type="protein sequence ID" value="ETO21509.1"/>
    <property type="molecule type" value="Genomic_DNA"/>
</dbReference>
<sequence length="145" mass="16628">MNFRNQKEKRRIIIPKYNSTKMHPSYHSRTTAQLRHSANTNKTSTLNSLAAWTTSVPKLSDDFGNESFSGGLMKLKVLTEWMERQSDVLSGILTATQVEIMSQDMNQVYDDVKQGFDHLQYLITHSSHSSSYSQDKARLQSLQQQ</sequence>
<dbReference type="AlphaFoldDB" id="X6N6Y8"/>
<protein>
    <submittedName>
        <fullName evidence="1">Uncharacterized protein</fullName>
    </submittedName>
</protein>
<gene>
    <name evidence="1" type="ORF">RFI_15693</name>
</gene>
<evidence type="ECO:0000313" key="1">
    <source>
        <dbReference type="EMBL" id="ETO21509.1"/>
    </source>
</evidence>
<accession>X6N6Y8</accession>
<dbReference type="Proteomes" id="UP000023152">
    <property type="component" value="Unassembled WGS sequence"/>
</dbReference>
<evidence type="ECO:0000313" key="2">
    <source>
        <dbReference type="Proteomes" id="UP000023152"/>
    </source>
</evidence>
<reference evidence="1 2" key="1">
    <citation type="journal article" date="2013" name="Curr. Biol.">
        <title>The Genome of the Foraminiferan Reticulomyxa filosa.</title>
        <authorList>
            <person name="Glockner G."/>
            <person name="Hulsmann N."/>
            <person name="Schleicher M."/>
            <person name="Noegel A.A."/>
            <person name="Eichinger L."/>
            <person name="Gallinger C."/>
            <person name="Pawlowski J."/>
            <person name="Sierra R."/>
            <person name="Euteneuer U."/>
            <person name="Pillet L."/>
            <person name="Moustafa A."/>
            <person name="Platzer M."/>
            <person name="Groth M."/>
            <person name="Szafranski K."/>
            <person name="Schliwa M."/>
        </authorList>
    </citation>
    <scope>NUCLEOTIDE SEQUENCE [LARGE SCALE GENOMIC DNA]</scope>
</reference>
<organism evidence="1 2">
    <name type="scientific">Reticulomyxa filosa</name>
    <dbReference type="NCBI Taxonomy" id="46433"/>
    <lineage>
        <taxon>Eukaryota</taxon>
        <taxon>Sar</taxon>
        <taxon>Rhizaria</taxon>
        <taxon>Retaria</taxon>
        <taxon>Foraminifera</taxon>
        <taxon>Monothalamids</taxon>
        <taxon>Reticulomyxidae</taxon>
        <taxon>Reticulomyxa</taxon>
    </lineage>
</organism>